<keyword evidence="7" id="KW-1185">Reference proteome</keyword>
<protein>
    <submittedName>
        <fullName evidence="6">Cullin-associated NEDD8-dissociated protein 1</fullName>
    </submittedName>
</protein>
<dbReference type="InterPro" id="IPR013932">
    <property type="entry name" value="TATA-bd_TIP120"/>
</dbReference>
<proteinExistence type="inferred from homology"/>
<dbReference type="InterPro" id="IPR039852">
    <property type="entry name" value="CAND1/CAND2"/>
</dbReference>
<dbReference type="Pfam" id="PF08623">
    <property type="entry name" value="TIP120"/>
    <property type="match status" value="1"/>
</dbReference>
<comment type="similarity">
    <text evidence="1">Belongs to the CAND family.</text>
</comment>
<organism evidence="6 7">
    <name type="scientific">[Candida] anglica</name>
    <dbReference type="NCBI Taxonomy" id="148631"/>
    <lineage>
        <taxon>Eukaryota</taxon>
        <taxon>Fungi</taxon>
        <taxon>Dikarya</taxon>
        <taxon>Ascomycota</taxon>
        <taxon>Saccharomycotina</taxon>
        <taxon>Pichiomycetes</taxon>
        <taxon>Debaryomycetaceae</taxon>
        <taxon>Kurtzmaniella</taxon>
    </lineage>
</organism>
<dbReference type="PANTHER" id="PTHR12696">
    <property type="entry name" value="TIP120"/>
    <property type="match status" value="1"/>
</dbReference>
<reference evidence="6 7" key="1">
    <citation type="submission" date="2024-01" db="EMBL/GenBank/DDBJ databases">
        <authorList>
            <consortium name="Genoscope - CEA"/>
            <person name="William W."/>
        </authorList>
    </citation>
    <scope>NUCLEOTIDE SEQUENCE [LARGE SCALE GENOMIC DNA]</scope>
    <source>
        <strain evidence="6 7">29B2s-10</strain>
    </source>
</reference>
<feature type="repeat" description="HEAT" evidence="4">
    <location>
        <begin position="75"/>
        <end position="112"/>
    </location>
</feature>
<evidence type="ECO:0000313" key="6">
    <source>
        <dbReference type="EMBL" id="CAK7916105.1"/>
    </source>
</evidence>
<dbReference type="InterPro" id="IPR016024">
    <property type="entry name" value="ARM-type_fold"/>
</dbReference>
<feature type="domain" description="TATA-binding protein interacting (TIP20)" evidence="5">
    <location>
        <begin position="1088"/>
        <end position="1267"/>
    </location>
</feature>
<dbReference type="PROSITE" id="PS50077">
    <property type="entry name" value="HEAT_REPEAT"/>
    <property type="match status" value="1"/>
</dbReference>
<dbReference type="Gene3D" id="1.25.10.10">
    <property type="entry name" value="Leucine-rich Repeat Variant"/>
    <property type="match status" value="1"/>
</dbReference>
<evidence type="ECO:0000256" key="4">
    <source>
        <dbReference type="PROSITE-ProRule" id="PRU00103"/>
    </source>
</evidence>
<dbReference type="SUPFAM" id="SSF48371">
    <property type="entry name" value="ARM repeat"/>
    <property type="match status" value="1"/>
</dbReference>
<gene>
    <name evidence="6" type="primary">TIP120</name>
    <name evidence="6" type="ORF">CAAN4_G02322</name>
</gene>
<evidence type="ECO:0000256" key="1">
    <source>
        <dbReference type="ARBA" id="ARBA00007657"/>
    </source>
</evidence>
<name>A0ABP0EGQ5_9ASCO</name>
<evidence type="ECO:0000259" key="5">
    <source>
        <dbReference type="Pfam" id="PF08623"/>
    </source>
</evidence>
<dbReference type="InterPro" id="IPR021133">
    <property type="entry name" value="HEAT_type_2"/>
</dbReference>
<evidence type="ECO:0000256" key="3">
    <source>
        <dbReference type="ARBA" id="ARBA00022786"/>
    </source>
</evidence>
<dbReference type="EMBL" id="OZ004259">
    <property type="protein sequence ID" value="CAK7916105.1"/>
    <property type="molecule type" value="Genomic_DNA"/>
</dbReference>
<dbReference type="InterPro" id="IPR011989">
    <property type="entry name" value="ARM-like"/>
</dbReference>
<keyword evidence="2" id="KW-0677">Repeat</keyword>
<dbReference type="Proteomes" id="UP001497600">
    <property type="component" value="Chromosome G"/>
</dbReference>
<accession>A0ABP0EGQ5</accession>
<sequence>MEIQIAPEFQKYVCLTSNCFVPYTSINPTMSEINLNGLYDKALDVDPDLRFMALEDLKKYLSSSPSVTTKGLEKFIPILFRLLKDSNPDVQSQAVKSFAPLVVFLSPGATLEVIRKLYEQVQLENEKDSKKITISIPNMALRSIFSSNAKFPYQTSRGILDLLIPSILSSVVAVDSIEILTYLIKYLGNVLSPDEERQLALALIQIVFGSNGLVSKRAVVALDSLLQYLDNDDSSSELLNELVLAVSTSSPNVTSLSLSLYSVLLNNSSPKTDSSSLLTDDAIAHIYDKIVQSLLLPSLYEEFDTADFDYDSLVQQCSAREDALITLTTLIKAVPYAKFAPFLGDTFEYIKACLKYDPLNFGDDEDYQQDDTLDSDIEFSDDEDGFNNDSDDNDCSWKLRKQAASVSIALSVYYGDILPLVYSNLVTSLISSFDDRNDFVSDEAIASVTSLISATAANEAFYVNKASSRRNSDASMAAVESDPLLQLSSEVLPRVQDKLFYNLLVEKKTARFPIFLKLIESCSVANEGLPEDFLNQLYDLLTRIRMKTNGVAEYLNLYKVIIQTNSAQDISIQFVNYIVDDLSKSISNEQAYHNIIMESLNTSIVLFVKFRLVDLGHNSVDGLYRAIYEKCHNKAYSSELRQKAISSMGELFYNIKLQDLNKGIEVFQEGLNYEATLRTAVENLGRKIFDEQCANREQVFSFDEFVQIVVGKLVQVIVSTDESLYISSLKALLQIAKRGGIPQSNDTVKQLLTFARQTEDAKQLLLTFGILHSLVKNSDNIIEESFVDSIIEIAGTKLVDMDGINLNDYSSLINEMTHKAEPRELFFKFSSSLNLNQYISAKTLSIVAIAGDIRDVIAQSERELLNGVNILFNVQFLGNVGASIKLEDTNIDTFFGFFNSENEEIRLAAAKATGLFIHRDVTTYLPTLLERYTTSEVDRELILVAFREILTANNSDLQPVDLNKIWSRIWQIQENETRNEIKTSESKFAGYILAKICKLESHTYVPELIAKTEESNLTLTTRYTLIAVLKQLLSIQEDGEDGESYILQYFLSTLKFFDIVNILIKQALMGTLLTGLHNKPLMFFPILQSEILPRIYNELEAKPEFKKTIPMGPYKYNIDEGLEIRKLTYEFLNAILSIDKDLTVYGVSYFEIINNILDKGFKDSESDIIVLSSINLSIYINKRPEILLEENILEKLSTQVKLVLNKKLKAKPSRQEAENYDECQKSILKLCKIVNKGISLENNKNGRNITVRGKEYSEWSAYYNELKSSYDMS</sequence>
<evidence type="ECO:0000313" key="7">
    <source>
        <dbReference type="Proteomes" id="UP001497600"/>
    </source>
</evidence>
<evidence type="ECO:0000256" key="2">
    <source>
        <dbReference type="ARBA" id="ARBA00022737"/>
    </source>
</evidence>
<keyword evidence="3" id="KW-0833">Ubl conjugation pathway</keyword>